<comment type="similarity">
    <text evidence="2">Belongs to the eukaryotic ribosomal protein eS10 family.</text>
</comment>
<dbReference type="GO" id="GO:0003735">
    <property type="term" value="F:structural constituent of ribosome"/>
    <property type="evidence" value="ECO:0007669"/>
    <property type="project" value="TreeGrafter"/>
</dbReference>
<keyword evidence="13" id="KW-1185">Reference proteome</keyword>
<dbReference type="Proteomes" id="UP000324907">
    <property type="component" value="Unassembled WGS sequence"/>
</dbReference>
<gene>
    <name evidence="11" type="ORF">FNF27_06975</name>
    <name evidence="10" type="ORF">FNF28_06748</name>
    <name evidence="8" type="ORF">FNF29_06925</name>
    <name evidence="9" type="ORF">FNF31_07147</name>
</gene>
<evidence type="ECO:0000313" key="12">
    <source>
        <dbReference type="Proteomes" id="UP000322899"/>
    </source>
</evidence>
<dbReference type="EMBL" id="VLTL01000184">
    <property type="protein sequence ID" value="KAA0155114.1"/>
    <property type="molecule type" value="Genomic_DNA"/>
</dbReference>
<keyword evidence="5" id="KW-0687">Ribonucleoprotein</keyword>
<sequence>MFMKKANRLAIYAYLFKEGVVVVKKDATKEKHDAITVVPNLHVMKLMISLKSRGYVKETFNWQYSYYTLTDEGIAYLRTYMSIPEETVPDTLKVKQVARARFDDAGRGRGGGRGGFGGRGRGFGGSRDGPREGGFGGGRGRGFGGRGRGAPVEA</sequence>
<protein>
    <recommendedName>
        <fullName evidence="7">Plectin/eS10 N-terminal domain-containing protein</fullName>
    </recommendedName>
</protein>
<organism evidence="8 13">
    <name type="scientific">Cafeteria roenbergensis</name>
    <name type="common">Marine flagellate</name>
    <dbReference type="NCBI Taxonomy" id="33653"/>
    <lineage>
        <taxon>Eukaryota</taxon>
        <taxon>Sar</taxon>
        <taxon>Stramenopiles</taxon>
        <taxon>Bigyra</taxon>
        <taxon>Opalozoa</taxon>
        <taxon>Bicosoecida</taxon>
        <taxon>Cafeteriaceae</taxon>
        <taxon>Cafeteria</taxon>
    </lineage>
</organism>
<dbReference type="FunFam" id="1.10.10.10:FF:000025">
    <property type="entry name" value="40S ribosomal protein S10"/>
    <property type="match status" value="1"/>
</dbReference>
<comment type="subcellular location">
    <subcellularLocation>
        <location evidence="1">Cytoplasm</location>
    </subcellularLocation>
</comment>
<dbReference type="EMBL" id="VLTM01000130">
    <property type="protein sequence ID" value="KAA0149889.1"/>
    <property type="molecule type" value="Genomic_DNA"/>
</dbReference>
<evidence type="ECO:0000313" key="9">
    <source>
        <dbReference type="EMBL" id="KAA0149889.1"/>
    </source>
</evidence>
<evidence type="ECO:0000256" key="5">
    <source>
        <dbReference type="ARBA" id="ARBA00023274"/>
    </source>
</evidence>
<evidence type="ECO:0000256" key="2">
    <source>
        <dbReference type="ARBA" id="ARBA00007278"/>
    </source>
</evidence>
<dbReference type="PANTHER" id="PTHR12146">
    <property type="entry name" value="40S RIBOSOMAL PROTEIN S10"/>
    <property type="match status" value="1"/>
</dbReference>
<dbReference type="Gene3D" id="1.10.10.10">
    <property type="entry name" value="Winged helix-like DNA-binding domain superfamily/Winged helix DNA-binding domain"/>
    <property type="match status" value="1"/>
</dbReference>
<evidence type="ECO:0000313" key="11">
    <source>
        <dbReference type="EMBL" id="KAA0169427.1"/>
    </source>
</evidence>
<evidence type="ECO:0000259" key="7">
    <source>
        <dbReference type="Pfam" id="PF03501"/>
    </source>
</evidence>
<dbReference type="Proteomes" id="UP000322899">
    <property type="component" value="Unassembled WGS sequence"/>
</dbReference>
<accession>A0A5A8C7U2</accession>
<dbReference type="Proteomes" id="UP000325113">
    <property type="component" value="Unassembled WGS sequence"/>
</dbReference>
<dbReference type="AlphaFoldDB" id="A0A5A8C7U2"/>
<evidence type="ECO:0000313" key="10">
    <source>
        <dbReference type="EMBL" id="KAA0155114.1"/>
    </source>
</evidence>
<dbReference type="GO" id="GO:0003723">
    <property type="term" value="F:RNA binding"/>
    <property type="evidence" value="ECO:0007669"/>
    <property type="project" value="TreeGrafter"/>
</dbReference>
<proteinExistence type="inferred from homology"/>
<dbReference type="OrthoDB" id="5211809at2759"/>
<dbReference type="EMBL" id="VLTN01000057">
    <property type="protein sequence ID" value="KAA0148130.1"/>
    <property type="molecule type" value="Genomic_DNA"/>
</dbReference>
<feature type="compositionally biased region" description="Gly residues" evidence="6">
    <location>
        <begin position="108"/>
        <end position="148"/>
    </location>
</feature>
<dbReference type="Pfam" id="PF03501">
    <property type="entry name" value="S10_plectin"/>
    <property type="match status" value="1"/>
</dbReference>
<evidence type="ECO:0000313" key="15">
    <source>
        <dbReference type="Proteomes" id="UP000325113"/>
    </source>
</evidence>
<dbReference type="Proteomes" id="UP000323011">
    <property type="component" value="Unassembled WGS sequence"/>
</dbReference>
<evidence type="ECO:0000313" key="13">
    <source>
        <dbReference type="Proteomes" id="UP000323011"/>
    </source>
</evidence>
<keyword evidence="3" id="KW-0963">Cytoplasm</keyword>
<dbReference type="InterPro" id="IPR036388">
    <property type="entry name" value="WH-like_DNA-bd_sf"/>
</dbReference>
<comment type="caution">
    <text evidence="8">The sequence shown here is derived from an EMBL/GenBank/DDBJ whole genome shotgun (WGS) entry which is preliminary data.</text>
</comment>
<evidence type="ECO:0000256" key="6">
    <source>
        <dbReference type="SAM" id="MobiDB-lite"/>
    </source>
</evidence>
<feature type="domain" description="Plectin/eS10 N-terminal" evidence="7">
    <location>
        <begin position="3"/>
        <end position="95"/>
    </location>
</feature>
<evidence type="ECO:0000256" key="1">
    <source>
        <dbReference type="ARBA" id="ARBA00004496"/>
    </source>
</evidence>
<dbReference type="InterPro" id="IPR037447">
    <property type="entry name" value="Ribosomal_eS10"/>
</dbReference>
<name>A0A5A8C7U2_CAFRO</name>
<reference evidence="12 13" key="1">
    <citation type="submission" date="2019-07" db="EMBL/GenBank/DDBJ databases">
        <title>Genomes of Cafeteria roenbergensis.</title>
        <authorList>
            <person name="Fischer M.G."/>
            <person name="Hackl T."/>
            <person name="Roman M."/>
        </authorList>
    </citation>
    <scope>NUCLEOTIDE SEQUENCE [LARGE SCALE GENOMIC DNA]</scope>
    <source>
        <strain evidence="8 13">BVI</strain>
        <strain evidence="9 15">Cflag</strain>
        <strain evidence="11 12">E4-10P</strain>
        <strain evidence="10 14">RCC970-E3</strain>
    </source>
</reference>
<evidence type="ECO:0000313" key="14">
    <source>
        <dbReference type="Proteomes" id="UP000324907"/>
    </source>
</evidence>
<dbReference type="EMBL" id="VLTO01000070">
    <property type="protein sequence ID" value="KAA0169427.1"/>
    <property type="molecule type" value="Genomic_DNA"/>
</dbReference>
<dbReference type="GO" id="GO:0022627">
    <property type="term" value="C:cytosolic small ribosomal subunit"/>
    <property type="evidence" value="ECO:0007669"/>
    <property type="project" value="TreeGrafter"/>
</dbReference>
<evidence type="ECO:0000256" key="3">
    <source>
        <dbReference type="ARBA" id="ARBA00022490"/>
    </source>
</evidence>
<dbReference type="OMA" id="ERTKIHR"/>
<evidence type="ECO:0000256" key="4">
    <source>
        <dbReference type="ARBA" id="ARBA00022980"/>
    </source>
</evidence>
<evidence type="ECO:0000313" key="8">
    <source>
        <dbReference type="EMBL" id="KAA0148130.1"/>
    </source>
</evidence>
<feature type="region of interest" description="Disordered" evidence="6">
    <location>
        <begin position="103"/>
        <end position="154"/>
    </location>
</feature>
<keyword evidence="4" id="KW-0689">Ribosomal protein</keyword>
<dbReference type="PANTHER" id="PTHR12146:SF0">
    <property type="entry name" value="RIBOSOMAL PROTEIN S10"/>
    <property type="match status" value="1"/>
</dbReference>
<dbReference type="InterPro" id="IPR005326">
    <property type="entry name" value="Plectin_eS10_N"/>
</dbReference>